<dbReference type="EMBL" id="SEWT01000019">
    <property type="protein sequence ID" value="RYU28941.1"/>
    <property type="molecule type" value="Genomic_DNA"/>
</dbReference>
<accession>A0A8B3RQ54</accession>
<sequence>MPITYNKLWKLLIDLNMTKTELKDAAKVSSNVIAKMGKNEPISIDSLVKICVTLNVDIGDVISIDYEGRRAG</sequence>
<dbReference type="Pfam" id="PF13443">
    <property type="entry name" value="HTH_26"/>
    <property type="match status" value="1"/>
</dbReference>
<dbReference type="InterPro" id="IPR001387">
    <property type="entry name" value="Cro/C1-type_HTH"/>
</dbReference>
<dbReference type="RefSeq" id="WP_010710028.1">
    <property type="nucleotide sequence ID" value="NZ_CAXOEW010000013.1"/>
</dbReference>
<gene>
    <name evidence="2" type="ORF">EU507_16230</name>
</gene>
<dbReference type="Gene3D" id="1.10.260.40">
    <property type="entry name" value="lambda repressor-like DNA-binding domains"/>
    <property type="match status" value="1"/>
</dbReference>
<dbReference type="Proteomes" id="UP000292223">
    <property type="component" value="Unassembled WGS sequence"/>
</dbReference>
<evidence type="ECO:0000259" key="1">
    <source>
        <dbReference type="Pfam" id="PF13443"/>
    </source>
</evidence>
<evidence type="ECO:0000313" key="2">
    <source>
        <dbReference type="EMBL" id="RYU28941.1"/>
    </source>
</evidence>
<feature type="domain" description="HTH cro/C1-type" evidence="1">
    <location>
        <begin position="7"/>
        <end position="64"/>
    </location>
</feature>
<reference evidence="2 3" key="1">
    <citation type="submission" date="2019-02" db="EMBL/GenBank/DDBJ databases">
        <title>From farm to fork: dissemination of Tn554::fexA-optrA in linezolid-resistant Enterococcus faecalis clones from chicken feces and meat in Tunisia.</title>
        <authorList>
            <person name="Tedim A.P."/>
            <person name="Elghaieb H."/>
            <person name="Abbassi M.S."/>
            <person name="Novais C."/>
            <person name="Hassen A."/>
            <person name="Peixe L."/>
            <person name="Freitas A.R."/>
        </authorList>
    </citation>
    <scope>NUCLEOTIDE SEQUENCE [LARGE SCALE GENOMIC DNA]</scope>
    <source>
        <strain evidence="2 3">728T</strain>
    </source>
</reference>
<dbReference type="SUPFAM" id="SSF47413">
    <property type="entry name" value="lambda repressor-like DNA-binding domains"/>
    <property type="match status" value="1"/>
</dbReference>
<dbReference type="GO" id="GO:0003677">
    <property type="term" value="F:DNA binding"/>
    <property type="evidence" value="ECO:0007669"/>
    <property type="project" value="InterPro"/>
</dbReference>
<dbReference type="AlphaFoldDB" id="A0A8B3RQ54"/>
<dbReference type="CDD" id="cd00093">
    <property type="entry name" value="HTH_XRE"/>
    <property type="match status" value="1"/>
</dbReference>
<evidence type="ECO:0000313" key="3">
    <source>
        <dbReference type="Proteomes" id="UP000292223"/>
    </source>
</evidence>
<protein>
    <submittedName>
        <fullName evidence="2">XRE family transcriptional regulator</fullName>
    </submittedName>
</protein>
<proteinExistence type="predicted"/>
<name>A0A8B3RQ54_ENTFL</name>
<dbReference type="InterPro" id="IPR010982">
    <property type="entry name" value="Lambda_DNA-bd_dom_sf"/>
</dbReference>
<organism evidence="2 3">
    <name type="scientific">Enterococcus faecalis</name>
    <name type="common">Streptococcus faecalis</name>
    <dbReference type="NCBI Taxonomy" id="1351"/>
    <lineage>
        <taxon>Bacteria</taxon>
        <taxon>Bacillati</taxon>
        <taxon>Bacillota</taxon>
        <taxon>Bacilli</taxon>
        <taxon>Lactobacillales</taxon>
        <taxon>Enterococcaceae</taxon>
        <taxon>Enterococcus</taxon>
    </lineage>
</organism>
<comment type="caution">
    <text evidence="2">The sequence shown here is derived from an EMBL/GenBank/DDBJ whole genome shotgun (WGS) entry which is preliminary data.</text>
</comment>